<gene>
    <name evidence="3" type="ordered locus">NFA_23960</name>
</gene>
<dbReference type="InterPro" id="IPR001296">
    <property type="entry name" value="Glyco_trans_1"/>
</dbReference>
<protein>
    <recommendedName>
        <fullName evidence="2">Glycosyl transferase family 1 domain-containing protein</fullName>
    </recommendedName>
</protein>
<dbReference type="SUPFAM" id="SSF53756">
    <property type="entry name" value="UDP-Glycosyltransferase/glycogen phosphorylase"/>
    <property type="match status" value="1"/>
</dbReference>
<evidence type="ECO:0000259" key="2">
    <source>
        <dbReference type="Pfam" id="PF00534"/>
    </source>
</evidence>
<feature type="domain" description="Glycosyl transferase family 1" evidence="2">
    <location>
        <begin position="208"/>
        <end position="304"/>
    </location>
</feature>
<dbReference type="STRING" id="247156.NFA_23960"/>
<dbReference type="EMBL" id="AP006618">
    <property type="protein sequence ID" value="BAD57243.1"/>
    <property type="molecule type" value="Genomic_DNA"/>
</dbReference>
<dbReference type="HOGENOM" id="CLU_075562_0_0_11"/>
<dbReference type="AlphaFoldDB" id="Q5YX48"/>
<dbReference type="KEGG" id="nfa:NFA_23960"/>
<name>Q5YX48_NOCFA</name>
<dbReference type="GO" id="GO:0016757">
    <property type="term" value="F:glycosyltransferase activity"/>
    <property type="evidence" value="ECO:0007669"/>
    <property type="project" value="InterPro"/>
</dbReference>
<dbReference type="CAZy" id="GT4">
    <property type="family name" value="Glycosyltransferase Family 4"/>
</dbReference>
<proteinExistence type="predicted"/>
<organism evidence="3 4">
    <name type="scientific">Nocardia farcinica (strain IFM 10152)</name>
    <dbReference type="NCBI Taxonomy" id="247156"/>
    <lineage>
        <taxon>Bacteria</taxon>
        <taxon>Bacillati</taxon>
        <taxon>Actinomycetota</taxon>
        <taxon>Actinomycetes</taxon>
        <taxon>Mycobacteriales</taxon>
        <taxon>Nocardiaceae</taxon>
        <taxon>Nocardia</taxon>
    </lineage>
</organism>
<dbReference type="Gene3D" id="3.40.50.2000">
    <property type="entry name" value="Glycogen Phosphorylase B"/>
    <property type="match status" value="1"/>
</dbReference>
<evidence type="ECO:0000313" key="4">
    <source>
        <dbReference type="Proteomes" id="UP000006820"/>
    </source>
</evidence>
<keyword evidence="1" id="KW-0808">Transferase</keyword>
<evidence type="ECO:0000313" key="3">
    <source>
        <dbReference type="EMBL" id="BAD57243.1"/>
    </source>
</evidence>
<dbReference type="Pfam" id="PF00534">
    <property type="entry name" value="Glycos_transf_1"/>
    <property type="match status" value="1"/>
</dbReference>
<sequence>MAVTGRRLTILAWHVHGSWMTSFVQGGHRYLIPADGHQGEWARGRCGRPWPESAQEIAPAALADAEIDVVVVQRPRELDLTLEWTGRRPGIDVPALYVEHNTPNQHAALTRHPLADRPEIPIVHVTDFNRLMWDNGRNPATVVPHGVLDPGYRYTGELARAATIINEPVRRGRVTGTDLLVPLSAAAPIDVFGMGTDDLHEALEVGDDRVHGAGDHTQDRLHAELGRRRVFLHLPRWTSLGLSLLEAMYLGMPVVAVGSTEACASIPPEAGTVSTDPAVLADAVRGYLAEPMLAEVAGKAGRQWAHAHFGIDAFVERWDALLARTIAEHPAGRPS</sequence>
<keyword evidence="4" id="KW-1185">Reference proteome</keyword>
<dbReference type="eggNOG" id="COG0438">
    <property type="taxonomic scope" value="Bacteria"/>
</dbReference>
<reference evidence="3 4" key="1">
    <citation type="journal article" date="2004" name="Proc. Natl. Acad. Sci. U.S.A.">
        <title>The complete genomic sequence of Nocardia farcinica IFM 10152.</title>
        <authorList>
            <person name="Ishikawa J."/>
            <person name="Yamashita A."/>
            <person name="Mikami Y."/>
            <person name="Hoshino Y."/>
            <person name="Kurita H."/>
            <person name="Hotta K."/>
            <person name="Shiba T."/>
            <person name="Hattori M."/>
        </authorList>
    </citation>
    <scope>NUCLEOTIDE SEQUENCE [LARGE SCALE GENOMIC DNA]</scope>
    <source>
        <strain evidence="3 4">IFM 10152</strain>
    </source>
</reference>
<dbReference type="Proteomes" id="UP000006820">
    <property type="component" value="Chromosome"/>
</dbReference>
<accession>Q5YX48</accession>
<evidence type="ECO:0000256" key="1">
    <source>
        <dbReference type="ARBA" id="ARBA00022679"/>
    </source>
</evidence>